<dbReference type="OrthoDB" id="5646369at2"/>
<dbReference type="EMBL" id="LNYB01000016">
    <property type="protein sequence ID" value="KTD03160.1"/>
    <property type="molecule type" value="Genomic_DNA"/>
</dbReference>
<dbReference type="Proteomes" id="UP000054698">
    <property type="component" value="Unassembled WGS sequence"/>
</dbReference>
<evidence type="ECO:0000256" key="1">
    <source>
        <dbReference type="SAM" id="SignalP"/>
    </source>
</evidence>
<dbReference type="PATRIC" id="fig|453.4.peg.561"/>
<dbReference type="AlphaFoldDB" id="A0A0W0U5H1"/>
<reference evidence="2 4" key="1">
    <citation type="submission" date="2015-11" db="EMBL/GenBank/DDBJ databases">
        <title>Genomic analysis of 38 Legionella species identifies large and diverse effector repertoires.</title>
        <authorList>
            <person name="Burstein D."/>
            <person name="Amaro F."/>
            <person name="Zusman T."/>
            <person name="Lifshitz Z."/>
            <person name="Cohen O."/>
            <person name="Gilbert J.A."/>
            <person name="Pupko T."/>
            <person name="Shuman H.A."/>
            <person name="Segal G."/>
        </authorList>
    </citation>
    <scope>NUCLEOTIDE SEQUENCE [LARGE SCALE GENOMIC DNA]</scope>
    <source>
        <strain evidence="2 4">WO-44C</strain>
    </source>
</reference>
<gene>
    <name evidence="2" type="ORF">Lfee_0516</name>
    <name evidence="3" type="ORF">NCTC12022_00483</name>
</gene>
<protein>
    <submittedName>
        <fullName evidence="2">Uncharacterized protein</fullName>
    </submittedName>
</protein>
<proteinExistence type="predicted"/>
<evidence type="ECO:0000313" key="2">
    <source>
        <dbReference type="EMBL" id="KTD03160.1"/>
    </source>
</evidence>
<dbReference type="STRING" id="453.Lfee_0516"/>
<reference evidence="3 5" key="2">
    <citation type="submission" date="2018-06" db="EMBL/GenBank/DDBJ databases">
        <authorList>
            <consortium name="Pathogen Informatics"/>
            <person name="Doyle S."/>
        </authorList>
    </citation>
    <scope>NUCLEOTIDE SEQUENCE [LARGE SCALE GENOMIC DNA]</scope>
    <source>
        <strain evidence="3 5">NCTC12022</strain>
    </source>
</reference>
<sequence length="212" mass="24717">MPTLIRLIILLYVMFFLLTAQAEIDPSKLIKVTNDNNPNCVEYYNYKGEIYCSITAQDVAPMNPQIKNYETQKITFDNRPWKVVFGKKTEEITVVEYVPADDNIEHWQELVTSQFIPGLQTRITMKQYIDSIINNLKESGFKPIVTIIEETPDQALFEFRIDNPSNMQQDELQFVTKGNDGFYILHYVIRKADMGKPNRNKWIGLLKKTKPK</sequence>
<name>A0A0W0U5H1_9GAMM</name>
<dbReference type="RefSeq" id="WP_058443729.1">
    <property type="nucleotide sequence ID" value="NZ_CAAAHT010000036.1"/>
</dbReference>
<evidence type="ECO:0000313" key="4">
    <source>
        <dbReference type="Proteomes" id="UP000054698"/>
    </source>
</evidence>
<keyword evidence="4" id="KW-1185">Reference proteome</keyword>
<dbReference type="Proteomes" id="UP000251942">
    <property type="component" value="Unassembled WGS sequence"/>
</dbReference>
<dbReference type="EMBL" id="UASS01000002">
    <property type="protein sequence ID" value="SPX59772.1"/>
    <property type="molecule type" value="Genomic_DNA"/>
</dbReference>
<feature type="chain" id="PRO_5036003113" evidence="1">
    <location>
        <begin position="23"/>
        <end position="212"/>
    </location>
</feature>
<evidence type="ECO:0000313" key="5">
    <source>
        <dbReference type="Proteomes" id="UP000251942"/>
    </source>
</evidence>
<accession>A0A0W0U5H1</accession>
<evidence type="ECO:0000313" key="3">
    <source>
        <dbReference type="EMBL" id="SPX59772.1"/>
    </source>
</evidence>
<organism evidence="2 4">
    <name type="scientific">Legionella feeleii</name>
    <dbReference type="NCBI Taxonomy" id="453"/>
    <lineage>
        <taxon>Bacteria</taxon>
        <taxon>Pseudomonadati</taxon>
        <taxon>Pseudomonadota</taxon>
        <taxon>Gammaproteobacteria</taxon>
        <taxon>Legionellales</taxon>
        <taxon>Legionellaceae</taxon>
        <taxon>Legionella</taxon>
    </lineage>
</organism>
<keyword evidence="1" id="KW-0732">Signal</keyword>
<feature type="signal peptide" evidence="1">
    <location>
        <begin position="1"/>
        <end position="22"/>
    </location>
</feature>